<keyword evidence="4" id="KW-0808">Transferase</keyword>
<dbReference type="Proteomes" id="UP000321181">
    <property type="component" value="Unassembled WGS sequence"/>
</dbReference>
<dbReference type="AlphaFoldDB" id="A0A512DCR7"/>
<sequence length="396" mass="41320">MDVRSRLPPVAPPARPPHLSTGAPTGPPSGWDLLLGGLASALLVGEAVAEDTGSPVPVLLGLTMGAALTFGRRFPLRAYLVSAAALLLIAGLYYDAGLYPYANGFSLYRVGGHARTRVQAVVGLVVGLTGVVTYWTLVPSTGIPWLPGLVVAAWALAWVAGQGERQRRRAAADVVRRAEEAEQRRESERAAAVAQERTRIAHEVHDIVGHALNVMVLQAGAGRRVLDRDPRASAAALATVEQVGRDALADLDQALAVLDAPADRRPARGLADVEDLAAQVTAAGVPARVTVAGTPRPLPMPVDLAAFRIVQEGLTNVTKHAPGTPAEVEVAYDDDALRLRVTDRGVAHAAGRPPGGDPGRGLVGIRDRVEALGGTVEAGPDPAGGWTVRCRIPVAR</sequence>
<feature type="domain" description="Histidine kinase/HSP90-like ATPase" evidence="12">
    <location>
        <begin position="306"/>
        <end position="395"/>
    </location>
</feature>
<comment type="catalytic activity">
    <reaction evidence="1">
        <text>ATP + protein L-histidine = ADP + protein N-phospho-L-histidine.</text>
        <dbReference type="EC" id="2.7.13.3"/>
    </reaction>
</comment>
<dbReference type="InterPro" id="IPR050482">
    <property type="entry name" value="Sensor_HK_TwoCompSys"/>
</dbReference>
<dbReference type="EC" id="2.7.13.3" evidence="2"/>
<evidence type="ECO:0000313" key="14">
    <source>
        <dbReference type="EMBL" id="GEO34227.1"/>
    </source>
</evidence>
<dbReference type="GO" id="GO:0046983">
    <property type="term" value="F:protein dimerization activity"/>
    <property type="evidence" value="ECO:0007669"/>
    <property type="project" value="InterPro"/>
</dbReference>
<dbReference type="RefSeq" id="WP_186816497.1">
    <property type="nucleotide sequence ID" value="NZ_BAAARM010000003.1"/>
</dbReference>
<dbReference type="PANTHER" id="PTHR24421">
    <property type="entry name" value="NITRATE/NITRITE SENSOR PROTEIN NARX-RELATED"/>
    <property type="match status" value="1"/>
</dbReference>
<name>A0A512DCR7_9CELL</name>
<feature type="transmembrane region" description="Helical" evidence="11">
    <location>
        <begin position="143"/>
        <end position="161"/>
    </location>
</feature>
<keyword evidence="6" id="KW-0418">Kinase</keyword>
<keyword evidence="9" id="KW-0175">Coiled coil</keyword>
<evidence type="ECO:0000313" key="15">
    <source>
        <dbReference type="Proteomes" id="UP000321181"/>
    </source>
</evidence>
<feature type="coiled-coil region" evidence="9">
    <location>
        <begin position="171"/>
        <end position="198"/>
    </location>
</feature>
<evidence type="ECO:0000256" key="5">
    <source>
        <dbReference type="ARBA" id="ARBA00022741"/>
    </source>
</evidence>
<keyword evidence="11" id="KW-1133">Transmembrane helix</keyword>
<protein>
    <recommendedName>
        <fullName evidence="2">histidine kinase</fullName>
        <ecNumber evidence="2">2.7.13.3</ecNumber>
    </recommendedName>
</protein>
<keyword evidence="8" id="KW-0902">Two-component regulatory system</keyword>
<keyword evidence="5" id="KW-0547">Nucleotide-binding</keyword>
<dbReference type="GO" id="GO:0000155">
    <property type="term" value="F:phosphorelay sensor kinase activity"/>
    <property type="evidence" value="ECO:0007669"/>
    <property type="project" value="InterPro"/>
</dbReference>
<accession>A0A512DCR7</accession>
<evidence type="ECO:0000259" key="12">
    <source>
        <dbReference type="Pfam" id="PF02518"/>
    </source>
</evidence>
<evidence type="ECO:0000256" key="4">
    <source>
        <dbReference type="ARBA" id="ARBA00022679"/>
    </source>
</evidence>
<dbReference type="EMBL" id="BJYY01000013">
    <property type="protein sequence ID" value="GEO34227.1"/>
    <property type="molecule type" value="Genomic_DNA"/>
</dbReference>
<proteinExistence type="predicted"/>
<keyword evidence="11" id="KW-0812">Transmembrane</keyword>
<keyword evidence="7" id="KW-0067">ATP-binding</keyword>
<evidence type="ECO:0000256" key="1">
    <source>
        <dbReference type="ARBA" id="ARBA00000085"/>
    </source>
</evidence>
<dbReference type="PANTHER" id="PTHR24421:SF10">
    <property type="entry name" value="NITRATE_NITRITE SENSOR PROTEIN NARQ"/>
    <property type="match status" value="1"/>
</dbReference>
<dbReference type="InterPro" id="IPR036890">
    <property type="entry name" value="HATPase_C_sf"/>
</dbReference>
<feature type="region of interest" description="Disordered" evidence="10">
    <location>
        <begin position="1"/>
        <end position="23"/>
    </location>
</feature>
<evidence type="ECO:0000256" key="8">
    <source>
        <dbReference type="ARBA" id="ARBA00023012"/>
    </source>
</evidence>
<evidence type="ECO:0000256" key="2">
    <source>
        <dbReference type="ARBA" id="ARBA00012438"/>
    </source>
</evidence>
<keyword evidence="15" id="KW-1185">Reference proteome</keyword>
<dbReference type="GO" id="GO:0005524">
    <property type="term" value="F:ATP binding"/>
    <property type="evidence" value="ECO:0007669"/>
    <property type="project" value="UniProtKB-KW"/>
</dbReference>
<evidence type="ECO:0000256" key="3">
    <source>
        <dbReference type="ARBA" id="ARBA00022553"/>
    </source>
</evidence>
<dbReference type="Pfam" id="PF02518">
    <property type="entry name" value="HATPase_c"/>
    <property type="match status" value="1"/>
</dbReference>
<evidence type="ECO:0000256" key="9">
    <source>
        <dbReference type="SAM" id="Coils"/>
    </source>
</evidence>
<gene>
    <name evidence="14" type="ORF">CAE01nite_19520</name>
</gene>
<feature type="transmembrane region" description="Helical" evidence="11">
    <location>
        <begin position="118"/>
        <end position="137"/>
    </location>
</feature>
<dbReference type="Gene3D" id="1.20.5.1930">
    <property type="match status" value="1"/>
</dbReference>
<dbReference type="InterPro" id="IPR003594">
    <property type="entry name" value="HATPase_dom"/>
</dbReference>
<keyword evidence="11" id="KW-0472">Membrane</keyword>
<keyword evidence="3" id="KW-0597">Phosphoprotein</keyword>
<evidence type="ECO:0000256" key="10">
    <source>
        <dbReference type="SAM" id="MobiDB-lite"/>
    </source>
</evidence>
<dbReference type="GO" id="GO:0016020">
    <property type="term" value="C:membrane"/>
    <property type="evidence" value="ECO:0007669"/>
    <property type="project" value="InterPro"/>
</dbReference>
<evidence type="ECO:0000256" key="6">
    <source>
        <dbReference type="ARBA" id="ARBA00022777"/>
    </source>
</evidence>
<comment type="caution">
    <text evidence="14">The sequence shown here is derived from an EMBL/GenBank/DDBJ whole genome shotgun (WGS) entry which is preliminary data.</text>
</comment>
<dbReference type="Gene3D" id="3.30.565.10">
    <property type="entry name" value="Histidine kinase-like ATPase, C-terminal domain"/>
    <property type="match status" value="1"/>
</dbReference>
<evidence type="ECO:0000256" key="11">
    <source>
        <dbReference type="SAM" id="Phobius"/>
    </source>
</evidence>
<dbReference type="InterPro" id="IPR011712">
    <property type="entry name" value="Sig_transdc_His_kin_sub3_dim/P"/>
</dbReference>
<reference evidence="14 15" key="1">
    <citation type="submission" date="2019-07" db="EMBL/GenBank/DDBJ databases">
        <title>Whole genome shotgun sequence of Cellulomonas aerilata NBRC 106308.</title>
        <authorList>
            <person name="Hosoyama A."/>
            <person name="Uohara A."/>
            <person name="Ohji S."/>
            <person name="Ichikawa N."/>
        </authorList>
    </citation>
    <scope>NUCLEOTIDE SEQUENCE [LARGE SCALE GENOMIC DNA]</scope>
    <source>
        <strain evidence="14 15">NBRC 106308</strain>
    </source>
</reference>
<evidence type="ECO:0000256" key="7">
    <source>
        <dbReference type="ARBA" id="ARBA00022840"/>
    </source>
</evidence>
<evidence type="ECO:0000259" key="13">
    <source>
        <dbReference type="Pfam" id="PF07730"/>
    </source>
</evidence>
<organism evidence="14 15">
    <name type="scientific">Cellulomonas aerilata</name>
    <dbReference type="NCBI Taxonomy" id="515326"/>
    <lineage>
        <taxon>Bacteria</taxon>
        <taxon>Bacillati</taxon>
        <taxon>Actinomycetota</taxon>
        <taxon>Actinomycetes</taxon>
        <taxon>Micrococcales</taxon>
        <taxon>Cellulomonadaceae</taxon>
        <taxon>Cellulomonas</taxon>
    </lineage>
</organism>
<feature type="domain" description="Signal transduction histidine kinase subgroup 3 dimerisation and phosphoacceptor" evidence="13">
    <location>
        <begin position="196"/>
        <end position="261"/>
    </location>
</feature>
<dbReference type="SUPFAM" id="SSF55874">
    <property type="entry name" value="ATPase domain of HSP90 chaperone/DNA topoisomerase II/histidine kinase"/>
    <property type="match status" value="1"/>
</dbReference>
<feature type="transmembrane region" description="Helical" evidence="11">
    <location>
        <begin position="78"/>
        <end position="97"/>
    </location>
</feature>
<dbReference type="Pfam" id="PF07730">
    <property type="entry name" value="HisKA_3"/>
    <property type="match status" value="1"/>
</dbReference>
<dbReference type="CDD" id="cd16917">
    <property type="entry name" value="HATPase_UhpB-NarQ-NarX-like"/>
    <property type="match status" value="1"/>
</dbReference>